<keyword evidence="1" id="KW-1133">Transmembrane helix</keyword>
<gene>
    <name evidence="2" type="ORF">RHIZ70_2050</name>
</gene>
<accession>A0A376AEU4</accession>
<keyword evidence="3" id="KW-1185">Reference proteome</keyword>
<dbReference type="RefSeq" id="WP_115669145.1">
    <property type="nucleotide sequence ID" value="NZ_UEYP01000002.1"/>
</dbReference>
<name>A0A376AEU4_9HYPH</name>
<keyword evidence="1" id="KW-0812">Transmembrane</keyword>
<evidence type="ECO:0008006" key="4">
    <source>
        <dbReference type="Google" id="ProtNLM"/>
    </source>
</evidence>
<evidence type="ECO:0000313" key="3">
    <source>
        <dbReference type="Proteomes" id="UP000254764"/>
    </source>
</evidence>
<dbReference type="Proteomes" id="UP000254764">
    <property type="component" value="Unassembled WGS sequence"/>
</dbReference>
<evidence type="ECO:0000256" key="1">
    <source>
        <dbReference type="SAM" id="Phobius"/>
    </source>
</evidence>
<dbReference type="EMBL" id="UEYP01000002">
    <property type="protein sequence ID" value="SSC66342.1"/>
    <property type="molecule type" value="Genomic_DNA"/>
</dbReference>
<sequence>MSPTHRPRHTEADNPHWMEWLTGLVSAALIATLIGYVGWNALTEQMEPPEFAIEATGMERMTGGYRITFDIENRANSTAAAVVVRGELLRGEESVETVDVTFDYVPGESQSSGAILFTTDPGSAQLTLHAVGYTDP</sequence>
<protein>
    <recommendedName>
        <fullName evidence="4">TIGR02588 family protein</fullName>
    </recommendedName>
</protein>
<dbReference type="NCBIfam" id="TIGR02588">
    <property type="entry name" value="TIGR02588 family protein"/>
    <property type="match status" value="1"/>
</dbReference>
<dbReference type="AlphaFoldDB" id="A0A376AEU4"/>
<dbReference type="InterPro" id="IPR013417">
    <property type="entry name" value="CHP02588"/>
</dbReference>
<organism evidence="2 3">
    <name type="scientific">Ciceribacter selenitireducens ATCC BAA-1503</name>
    <dbReference type="NCBI Taxonomy" id="1336235"/>
    <lineage>
        <taxon>Bacteria</taxon>
        <taxon>Pseudomonadati</taxon>
        <taxon>Pseudomonadota</taxon>
        <taxon>Alphaproteobacteria</taxon>
        <taxon>Hyphomicrobiales</taxon>
        <taxon>Rhizobiaceae</taxon>
        <taxon>Ciceribacter</taxon>
    </lineage>
</organism>
<dbReference type="OrthoDB" id="1445569at2"/>
<keyword evidence="1" id="KW-0472">Membrane</keyword>
<dbReference type="STRING" id="1336235.GCA_000518785_00645"/>
<feature type="transmembrane region" description="Helical" evidence="1">
    <location>
        <begin position="20"/>
        <end position="39"/>
    </location>
</feature>
<proteinExistence type="predicted"/>
<reference evidence="3" key="1">
    <citation type="submission" date="2018-07" db="EMBL/GenBank/DDBJ databases">
        <authorList>
            <person name="Peiro R."/>
            <person name="Begona"/>
            <person name="Cbmso G."/>
            <person name="Lopez M."/>
            <person name="Gonzalez S."/>
        </authorList>
    </citation>
    <scope>NUCLEOTIDE SEQUENCE [LARGE SCALE GENOMIC DNA]</scope>
</reference>
<evidence type="ECO:0000313" key="2">
    <source>
        <dbReference type="EMBL" id="SSC66342.1"/>
    </source>
</evidence>